<dbReference type="AlphaFoldDB" id="C8ZGE2"/>
<name>C8ZGE2_YEAS8</name>
<evidence type="ECO:0000313" key="1">
    <source>
        <dbReference type="EMBL" id="CAY82515.1"/>
    </source>
</evidence>
<gene>
    <name evidence="1" type="ORF">EC1118_1N9_2773g</name>
</gene>
<accession>C8ZGE2</accession>
<dbReference type="HOGENOM" id="CLU_1670743_0_0_1"/>
<organism evidence="1">
    <name type="scientific">Saccharomyces cerevisiae (strain Lalvin EC1118 / Prise de mousse)</name>
    <name type="common">Baker's yeast</name>
    <dbReference type="NCBI Taxonomy" id="643680"/>
    <lineage>
        <taxon>Eukaryota</taxon>
        <taxon>Fungi</taxon>
        <taxon>Dikarya</taxon>
        <taxon>Ascomycota</taxon>
        <taxon>Saccharomycotina</taxon>
        <taxon>Saccharomycetes</taxon>
        <taxon>Saccharomycetales</taxon>
        <taxon>Saccharomycetaceae</taxon>
        <taxon>Saccharomyces</taxon>
    </lineage>
</organism>
<dbReference type="EMBL" id="FN393086">
    <property type="protein sequence ID" value="CAY82515.1"/>
    <property type="molecule type" value="Genomic_DNA"/>
</dbReference>
<proteinExistence type="predicted"/>
<sequence length="158" mass="17087">MYHFSVSFFYKIMQQLAPGSFFISKLVLVATSKTSSTPSPVSALHSMYFLAPTALATCFASSMGTISSVAFSLKWASCLKSFFKPTRTIGASGQYRNASSAHFVLALISDSKLSTANPINIISAFEYENGRKRSYSSCPAVSQSVKDTFIPSTLQSVT</sequence>
<protein>
    <submittedName>
        <fullName evidence="1">EC1118_1N9_2773p</fullName>
    </submittedName>
</protein>
<reference evidence="1" key="1">
    <citation type="journal article" date="2009" name="Proc. Natl. Acad. Sci. U.S.A.">
        <title>Eukaryote-to-eukaryote gene transfer events revealed by the genome sequence of the wine yeast Saccharomyces cerevisiae EC1118.</title>
        <authorList>
            <person name="Novo M."/>
            <person name="Bigey F."/>
            <person name="Beyne E."/>
            <person name="Galeote V."/>
            <person name="Gavory F."/>
            <person name="Mallet S."/>
            <person name="Cambot B."/>
            <person name="Legras J.L."/>
            <person name="Wincker P."/>
            <person name="Casaregola S."/>
            <person name="Dequin S."/>
        </authorList>
    </citation>
    <scope>NUCLEOTIDE SEQUENCE [LARGE SCALE GENOMIC DNA]</scope>
    <source>
        <strain evidence="1">Lalvin EC1118</strain>
        <strain>Lalvin EC1118 / Prise de mousse</strain>
    </source>
</reference>